<reference evidence="1" key="1">
    <citation type="submission" date="2022-02" db="EMBL/GenBank/DDBJ databases">
        <title>Polaribacter sp. MSW13, isolated from seawater.</title>
        <authorList>
            <person name="Kristyanto S."/>
            <person name="Jung J."/>
            <person name="Jeon C.O."/>
        </authorList>
    </citation>
    <scope>NUCLEOTIDE SEQUENCE</scope>
    <source>
        <strain evidence="1">MSW13</strain>
    </source>
</reference>
<gene>
    <name evidence="1" type="ORF">MC378_10135</name>
</gene>
<protein>
    <submittedName>
        <fullName evidence="1">Uncharacterized protein</fullName>
    </submittedName>
</protein>
<accession>A0A9X1VRM9</accession>
<dbReference type="AlphaFoldDB" id="A0A9X1VRM9"/>
<dbReference type="RefSeq" id="WP_242178645.1">
    <property type="nucleotide sequence ID" value="NZ_JAKQYM010000006.1"/>
</dbReference>
<comment type="caution">
    <text evidence="1">The sequence shown here is derived from an EMBL/GenBank/DDBJ whole genome shotgun (WGS) entry which is preliminary data.</text>
</comment>
<name>A0A9X1VRM9_9FLAO</name>
<proteinExistence type="predicted"/>
<organism evidence="1 2">
    <name type="scientific">Polaribacter marinus</name>
    <dbReference type="NCBI Taxonomy" id="2916838"/>
    <lineage>
        <taxon>Bacteria</taxon>
        <taxon>Pseudomonadati</taxon>
        <taxon>Bacteroidota</taxon>
        <taxon>Flavobacteriia</taxon>
        <taxon>Flavobacteriales</taxon>
        <taxon>Flavobacteriaceae</taxon>
    </lineage>
</organism>
<keyword evidence="2" id="KW-1185">Reference proteome</keyword>
<dbReference type="EMBL" id="JAKQYM010000006">
    <property type="protein sequence ID" value="MCI2229525.1"/>
    <property type="molecule type" value="Genomic_DNA"/>
</dbReference>
<evidence type="ECO:0000313" key="2">
    <source>
        <dbReference type="Proteomes" id="UP001139369"/>
    </source>
</evidence>
<sequence>MEYATFYDYIKNELCVNKDIVEMECNGKCYLMKELAKAANSDNDTKKNHSFSIELSVVYFENTTNYVFGLIPEQHSKIESSYQKIYKFQYMGFVFHPPISITS</sequence>
<dbReference type="Proteomes" id="UP001139369">
    <property type="component" value="Unassembled WGS sequence"/>
</dbReference>
<evidence type="ECO:0000313" key="1">
    <source>
        <dbReference type="EMBL" id="MCI2229525.1"/>
    </source>
</evidence>